<evidence type="ECO:0000256" key="1">
    <source>
        <dbReference type="ARBA" id="ARBA00007447"/>
    </source>
</evidence>
<feature type="domain" description="Peptidase A1" evidence="8">
    <location>
        <begin position="97"/>
        <end position="395"/>
    </location>
</feature>
<dbReference type="InterPro" id="IPR033121">
    <property type="entry name" value="PEPTIDASE_A1"/>
</dbReference>
<dbReference type="GO" id="GO:0006508">
    <property type="term" value="P:proteolysis"/>
    <property type="evidence" value="ECO:0007669"/>
    <property type="project" value="UniProtKB-KW"/>
</dbReference>
<sequence length="399" mass="43024">MAVAEKGGNTFRDVRLHISSWLSVQSRAEYKPEDQLWRLSTEAFAEVRLAALAEHDAHRIRALNTQIEQAIAIRQRNQSGQFSTSVKFSVNAGPELYIIQLTLGTPPQTFPLIMDTGSQLIWMQCQPCQSCVSQNATLFSPSSSSSYATESCSSTACASLPRHWIYASKASTQGQLGTETLTLLSPEGSTSAFPGLSSLSLPSQLSSVLGGKKFSYCLLSHATLPSSSSASPSSLVIGEAAAESASRMQFTPIVANPAVVASLYYIDVLGFSVNNVRLNIPASTFSIQADGRGGIILDSGTTYTYLPSAAFSVIQQAFDTFVKLPRYSNHPYLPLCYSVQEGQETTAIPPFTVDEQGTYCLAIIPSSGGLQIIGSMLHQHYDVHYDLDNSRIGFLSEAC</sequence>
<dbReference type="PROSITE" id="PS00141">
    <property type="entry name" value="ASP_PROTEASE"/>
    <property type="match status" value="1"/>
</dbReference>
<feature type="active site" evidence="6">
    <location>
        <position position="115"/>
    </location>
</feature>
<name>A0A8T2UJ37_CERRI</name>
<comment type="similarity">
    <text evidence="1 7">Belongs to the peptidase A1 family.</text>
</comment>
<protein>
    <recommendedName>
        <fullName evidence="8">Peptidase A1 domain-containing protein</fullName>
    </recommendedName>
</protein>
<dbReference type="CDD" id="cd05476">
    <property type="entry name" value="pepsin_A_like_plant"/>
    <property type="match status" value="1"/>
</dbReference>
<evidence type="ECO:0000256" key="7">
    <source>
        <dbReference type="RuleBase" id="RU000454"/>
    </source>
</evidence>
<evidence type="ECO:0000256" key="2">
    <source>
        <dbReference type="ARBA" id="ARBA00022670"/>
    </source>
</evidence>
<accession>A0A8T2UJ37</accession>
<evidence type="ECO:0000256" key="5">
    <source>
        <dbReference type="ARBA" id="ARBA00023180"/>
    </source>
</evidence>
<evidence type="ECO:0000313" key="10">
    <source>
        <dbReference type="Proteomes" id="UP000825935"/>
    </source>
</evidence>
<reference evidence="9" key="1">
    <citation type="submission" date="2021-08" db="EMBL/GenBank/DDBJ databases">
        <title>WGS assembly of Ceratopteris richardii.</title>
        <authorList>
            <person name="Marchant D.B."/>
            <person name="Chen G."/>
            <person name="Jenkins J."/>
            <person name="Shu S."/>
            <person name="Leebens-Mack J."/>
            <person name="Grimwood J."/>
            <person name="Schmutz J."/>
            <person name="Soltis P."/>
            <person name="Soltis D."/>
            <person name="Chen Z.-H."/>
        </authorList>
    </citation>
    <scope>NUCLEOTIDE SEQUENCE</scope>
    <source>
        <strain evidence="9">Whitten #5841</strain>
        <tissue evidence="9">Leaf</tissue>
    </source>
</reference>
<dbReference type="InterPro" id="IPR021109">
    <property type="entry name" value="Peptidase_aspartic_dom_sf"/>
</dbReference>
<dbReference type="InterPro" id="IPR034161">
    <property type="entry name" value="Pepsin-like_plant"/>
</dbReference>
<evidence type="ECO:0000256" key="3">
    <source>
        <dbReference type="ARBA" id="ARBA00022750"/>
    </source>
</evidence>
<keyword evidence="3 7" id="KW-0064">Aspartyl protease</keyword>
<dbReference type="PROSITE" id="PS51767">
    <property type="entry name" value="PEPTIDASE_A1"/>
    <property type="match status" value="1"/>
</dbReference>
<evidence type="ECO:0000259" key="8">
    <source>
        <dbReference type="PROSITE" id="PS51767"/>
    </source>
</evidence>
<gene>
    <name evidence="9" type="ORF">KP509_05G004900</name>
</gene>
<organism evidence="9 10">
    <name type="scientific">Ceratopteris richardii</name>
    <name type="common">Triangle waterfern</name>
    <dbReference type="NCBI Taxonomy" id="49495"/>
    <lineage>
        <taxon>Eukaryota</taxon>
        <taxon>Viridiplantae</taxon>
        <taxon>Streptophyta</taxon>
        <taxon>Embryophyta</taxon>
        <taxon>Tracheophyta</taxon>
        <taxon>Polypodiopsida</taxon>
        <taxon>Polypodiidae</taxon>
        <taxon>Polypodiales</taxon>
        <taxon>Pteridineae</taxon>
        <taxon>Pteridaceae</taxon>
        <taxon>Parkerioideae</taxon>
        <taxon>Ceratopteris</taxon>
    </lineage>
</organism>
<dbReference type="EMBL" id="CM035410">
    <property type="protein sequence ID" value="KAH7436147.1"/>
    <property type="molecule type" value="Genomic_DNA"/>
</dbReference>
<dbReference type="PRINTS" id="PR00792">
    <property type="entry name" value="PEPSIN"/>
</dbReference>
<keyword evidence="10" id="KW-1185">Reference proteome</keyword>
<dbReference type="InterPro" id="IPR001461">
    <property type="entry name" value="Aspartic_peptidase_A1"/>
</dbReference>
<dbReference type="GO" id="GO:0004190">
    <property type="term" value="F:aspartic-type endopeptidase activity"/>
    <property type="evidence" value="ECO:0007669"/>
    <property type="project" value="UniProtKB-KW"/>
</dbReference>
<keyword evidence="5" id="KW-0325">Glycoprotein</keyword>
<evidence type="ECO:0000256" key="6">
    <source>
        <dbReference type="PIRSR" id="PIRSR601461-1"/>
    </source>
</evidence>
<dbReference type="Proteomes" id="UP000825935">
    <property type="component" value="Chromosome 5"/>
</dbReference>
<dbReference type="Pfam" id="PF14543">
    <property type="entry name" value="TAXi_N"/>
    <property type="match status" value="1"/>
</dbReference>
<evidence type="ECO:0000256" key="4">
    <source>
        <dbReference type="ARBA" id="ARBA00022801"/>
    </source>
</evidence>
<dbReference type="Gene3D" id="2.40.70.10">
    <property type="entry name" value="Acid Proteases"/>
    <property type="match status" value="2"/>
</dbReference>
<keyword evidence="4 7" id="KW-0378">Hydrolase</keyword>
<dbReference type="InterPro" id="IPR001969">
    <property type="entry name" value="Aspartic_peptidase_AS"/>
</dbReference>
<dbReference type="OMA" id="RHHCSAP"/>
<dbReference type="InterPro" id="IPR051708">
    <property type="entry name" value="Plant_Aspart_Prot_A1"/>
</dbReference>
<keyword evidence="2 7" id="KW-0645">Protease</keyword>
<dbReference type="OrthoDB" id="660550at2759"/>
<evidence type="ECO:0000313" key="9">
    <source>
        <dbReference type="EMBL" id="KAH7436147.1"/>
    </source>
</evidence>
<dbReference type="SUPFAM" id="SSF50630">
    <property type="entry name" value="Acid proteases"/>
    <property type="match status" value="1"/>
</dbReference>
<feature type="active site" evidence="6">
    <location>
        <position position="298"/>
    </location>
</feature>
<proteinExistence type="inferred from homology"/>
<dbReference type="InterPro" id="IPR032861">
    <property type="entry name" value="TAXi_N"/>
</dbReference>
<dbReference type="PANTHER" id="PTHR47967">
    <property type="entry name" value="OS07G0603500 PROTEIN-RELATED"/>
    <property type="match status" value="1"/>
</dbReference>
<comment type="caution">
    <text evidence="9">The sequence shown here is derived from an EMBL/GenBank/DDBJ whole genome shotgun (WGS) entry which is preliminary data.</text>
</comment>
<dbReference type="Pfam" id="PF14541">
    <property type="entry name" value="TAXi_C"/>
    <property type="match status" value="1"/>
</dbReference>
<dbReference type="AlphaFoldDB" id="A0A8T2UJ37"/>
<dbReference type="InterPro" id="IPR032799">
    <property type="entry name" value="TAXi_C"/>
</dbReference>